<evidence type="ECO:0000256" key="1">
    <source>
        <dbReference type="ARBA" id="ARBA00010838"/>
    </source>
</evidence>
<reference evidence="5" key="1">
    <citation type="submission" date="2020-09" db="EMBL/GenBank/DDBJ databases">
        <title>Genome-Enabled Discovery of Anthraquinone Biosynthesis in Senna tora.</title>
        <authorList>
            <person name="Kang S.-H."/>
            <person name="Pandey R.P."/>
            <person name="Lee C.-M."/>
            <person name="Sim J.-S."/>
            <person name="Jeong J.-T."/>
            <person name="Choi B.-S."/>
            <person name="Jung M."/>
            <person name="Ginzburg D."/>
            <person name="Zhao K."/>
            <person name="Won S.Y."/>
            <person name="Oh T.-J."/>
            <person name="Yu Y."/>
            <person name="Kim N.-H."/>
            <person name="Lee O.R."/>
            <person name="Lee T.-H."/>
            <person name="Bashyal P."/>
            <person name="Kim T.-S."/>
            <person name="Lee W.-H."/>
            <person name="Kawkins C."/>
            <person name="Kim C.-K."/>
            <person name="Kim J.S."/>
            <person name="Ahn B.O."/>
            <person name="Rhee S.Y."/>
            <person name="Sohng J.K."/>
        </authorList>
    </citation>
    <scope>NUCLEOTIDE SEQUENCE</scope>
    <source>
        <tissue evidence="5">Leaf</tissue>
    </source>
</reference>
<feature type="chain" id="PRO_5032778762" evidence="4">
    <location>
        <begin position="16"/>
        <end position="331"/>
    </location>
</feature>
<keyword evidence="6" id="KW-1185">Reference proteome</keyword>
<protein>
    <submittedName>
        <fullName evidence="5">Beta-glucosidase 18-like protein</fullName>
    </submittedName>
</protein>
<dbReference type="InterPro" id="IPR001360">
    <property type="entry name" value="Glyco_hydro_1"/>
</dbReference>
<dbReference type="PANTHER" id="PTHR10353:SF175">
    <property type="entry name" value="BETA-GLUCOSIDASE 18-LIKE ISOFORM X1"/>
    <property type="match status" value="1"/>
</dbReference>
<evidence type="ECO:0000313" key="6">
    <source>
        <dbReference type="Proteomes" id="UP000634136"/>
    </source>
</evidence>
<comment type="caution">
    <text evidence="5">The sequence shown here is derived from an EMBL/GenBank/DDBJ whole genome shotgun (WGS) entry which is preliminary data.</text>
</comment>
<dbReference type="Pfam" id="PF00232">
    <property type="entry name" value="Glyco_hydro_1"/>
    <property type="match status" value="2"/>
</dbReference>
<sequence length="331" mass="37432">MLISLLCSLQSVVQSYNEVEDNINSSHFPQGFLFGTSTSSYQIEGAYLEDGKGLNNWDVFTHIPGNIINNENGDTADDHYHRYMEDIELLSSLGVNAYRFSISWARILPRGIYGEINPNGIIFYNKIIDNLLLRGTLLLIQAKQGGTIGIIVSILMYEPLEDEEWDRRAASRALAFHSGWALDPLVFGEYPTEMRHILGNQLPSFSDKEKSLIKGSLDFLGINHYSTLYAKDCLSFACSPESDRPISGFLETTGMRDDIPIGIPNFFVVPMGLEKIVDHISTKYPNMPLFITENGYSTTYKQNETMFDLLQDLNRVEYHKAYLTALLRAIK</sequence>
<dbReference type="EMBL" id="JAAIUW010000007">
    <property type="protein sequence ID" value="KAF7822748.1"/>
    <property type="molecule type" value="Genomic_DNA"/>
</dbReference>
<dbReference type="PRINTS" id="PR00131">
    <property type="entry name" value="GLHYDRLASE1"/>
</dbReference>
<evidence type="ECO:0000256" key="2">
    <source>
        <dbReference type="ARBA" id="ARBA00022801"/>
    </source>
</evidence>
<name>A0A834TIC5_9FABA</name>
<organism evidence="5 6">
    <name type="scientific">Senna tora</name>
    <dbReference type="NCBI Taxonomy" id="362788"/>
    <lineage>
        <taxon>Eukaryota</taxon>
        <taxon>Viridiplantae</taxon>
        <taxon>Streptophyta</taxon>
        <taxon>Embryophyta</taxon>
        <taxon>Tracheophyta</taxon>
        <taxon>Spermatophyta</taxon>
        <taxon>Magnoliopsida</taxon>
        <taxon>eudicotyledons</taxon>
        <taxon>Gunneridae</taxon>
        <taxon>Pentapetalae</taxon>
        <taxon>rosids</taxon>
        <taxon>fabids</taxon>
        <taxon>Fabales</taxon>
        <taxon>Fabaceae</taxon>
        <taxon>Caesalpinioideae</taxon>
        <taxon>Cassia clade</taxon>
        <taxon>Senna</taxon>
    </lineage>
</organism>
<gene>
    <name evidence="5" type="ORF">G2W53_020892</name>
</gene>
<dbReference type="AlphaFoldDB" id="A0A834TIC5"/>
<dbReference type="GO" id="GO:0005975">
    <property type="term" value="P:carbohydrate metabolic process"/>
    <property type="evidence" value="ECO:0007669"/>
    <property type="project" value="InterPro"/>
</dbReference>
<dbReference type="InterPro" id="IPR017853">
    <property type="entry name" value="GH"/>
</dbReference>
<dbReference type="PANTHER" id="PTHR10353">
    <property type="entry name" value="GLYCOSYL HYDROLASE"/>
    <property type="match status" value="1"/>
</dbReference>
<dbReference type="InterPro" id="IPR033132">
    <property type="entry name" value="GH_1_N_CS"/>
</dbReference>
<feature type="signal peptide" evidence="4">
    <location>
        <begin position="1"/>
        <end position="15"/>
    </location>
</feature>
<comment type="similarity">
    <text evidence="1 3">Belongs to the glycosyl hydrolase 1 family.</text>
</comment>
<dbReference type="PROSITE" id="PS00653">
    <property type="entry name" value="GLYCOSYL_HYDROL_F1_2"/>
    <property type="match status" value="1"/>
</dbReference>
<proteinExistence type="inferred from homology"/>
<dbReference type="Gene3D" id="3.20.20.80">
    <property type="entry name" value="Glycosidases"/>
    <property type="match status" value="2"/>
</dbReference>
<dbReference type="Proteomes" id="UP000634136">
    <property type="component" value="Unassembled WGS sequence"/>
</dbReference>
<dbReference type="OrthoDB" id="65569at2759"/>
<keyword evidence="4" id="KW-0732">Signal</keyword>
<evidence type="ECO:0000313" key="5">
    <source>
        <dbReference type="EMBL" id="KAF7822748.1"/>
    </source>
</evidence>
<dbReference type="SUPFAM" id="SSF51445">
    <property type="entry name" value="(Trans)glycosidases"/>
    <property type="match status" value="1"/>
</dbReference>
<dbReference type="GO" id="GO:0008422">
    <property type="term" value="F:beta-glucosidase activity"/>
    <property type="evidence" value="ECO:0007669"/>
    <property type="project" value="TreeGrafter"/>
</dbReference>
<evidence type="ECO:0000256" key="3">
    <source>
        <dbReference type="RuleBase" id="RU003690"/>
    </source>
</evidence>
<accession>A0A834TIC5</accession>
<keyword evidence="2" id="KW-0378">Hydrolase</keyword>
<evidence type="ECO:0000256" key="4">
    <source>
        <dbReference type="SAM" id="SignalP"/>
    </source>
</evidence>